<evidence type="ECO:0000256" key="1">
    <source>
        <dbReference type="SAM" id="SignalP"/>
    </source>
</evidence>
<evidence type="ECO:0000313" key="5">
    <source>
        <dbReference type="Proteomes" id="UP000676776"/>
    </source>
</evidence>
<keyword evidence="1" id="KW-0732">Signal</keyword>
<evidence type="ECO:0000259" key="2">
    <source>
        <dbReference type="Pfam" id="PF11738"/>
    </source>
</evidence>
<dbReference type="InterPro" id="IPR025303">
    <property type="entry name" value="PdaC"/>
</dbReference>
<proteinExistence type="predicted"/>
<feature type="domain" description="DUF3298" evidence="2">
    <location>
        <begin position="174"/>
        <end position="231"/>
    </location>
</feature>
<dbReference type="Proteomes" id="UP000676776">
    <property type="component" value="Unassembled WGS sequence"/>
</dbReference>
<dbReference type="InterPro" id="IPR037126">
    <property type="entry name" value="PdaC/RsiV-like_sf"/>
</dbReference>
<evidence type="ECO:0000313" key="4">
    <source>
        <dbReference type="EMBL" id="MBO3117996.1"/>
    </source>
</evidence>
<feature type="chain" id="PRO_5045166992" evidence="1">
    <location>
        <begin position="20"/>
        <end position="240"/>
    </location>
</feature>
<protein>
    <submittedName>
        <fullName evidence="4">DUF4163 domain-containing protein</fullName>
    </submittedName>
</protein>
<gene>
    <name evidence="4" type="ORF">J4050_14660</name>
</gene>
<reference evidence="4 5" key="1">
    <citation type="submission" date="2021-03" db="EMBL/GenBank/DDBJ databases">
        <title>Winogradskyella sp. nov., isolated from costal sediment.</title>
        <authorList>
            <person name="Gao C."/>
        </authorList>
    </citation>
    <scope>NUCLEOTIDE SEQUENCE [LARGE SCALE GENOMIC DNA]</scope>
    <source>
        <strain evidence="4 5">DF17</strain>
    </source>
</reference>
<keyword evidence="5" id="KW-1185">Reference proteome</keyword>
<dbReference type="Gene3D" id="3.30.565.40">
    <property type="entry name" value="Fervidobacterium nodosum Rt17-B1 like"/>
    <property type="match status" value="1"/>
</dbReference>
<dbReference type="Gene3D" id="3.90.640.20">
    <property type="entry name" value="Heat-shock cognate protein, ATPase"/>
    <property type="match status" value="1"/>
</dbReference>
<dbReference type="Pfam" id="PF13739">
    <property type="entry name" value="PdaC"/>
    <property type="match status" value="1"/>
</dbReference>
<evidence type="ECO:0000259" key="3">
    <source>
        <dbReference type="Pfam" id="PF13739"/>
    </source>
</evidence>
<name>A0ABS3T5H0_9FLAO</name>
<sequence length="240" mass="27183">MLKKSLLTLIIFVSLMACTSETKSITFKTIEVKTAFDADISVLYDVAEGTNGVSTTINKHIEQAIVESIGLDSSLKDISTVLKTFNKQYVEFITDFPDSALAKWELQVETEKTYQSDDVITLAISVYEYQGGAHGNSHIHLLNINPKTGKIFKLDAIIEDIKGFESLAKTYFIKNLTQKDENLKMEDYFFGEPFHLPENMGFSDDGFILLYNVYEVASYAQGYTEFAIPYDDMDPYLKLY</sequence>
<dbReference type="PROSITE" id="PS51257">
    <property type="entry name" value="PROKAR_LIPOPROTEIN"/>
    <property type="match status" value="1"/>
</dbReference>
<dbReference type="Pfam" id="PF11738">
    <property type="entry name" value="DUF3298"/>
    <property type="match status" value="1"/>
</dbReference>
<dbReference type="EMBL" id="JAGEVF010000016">
    <property type="protein sequence ID" value="MBO3117996.1"/>
    <property type="molecule type" value="Genomic_DNA"/>
</dbReference>
<accession>A0ABS3T5H0</accession>
<comment type="caution">
    <text evidence="4">The sequence shown here is derived from an EMBL/GenBank/DDBJ whole genome shotgun (WGS) entry which is preliminary data.</text>
</comment>
<feature type="signal peptide" evidence="1">
    <location>
        <begin position="1"/>
        <end position="19"/>
    </location>
</feature>
<organism evidence="4 5">
    <name type="scientific">Winogradskyella pelagia</name>
    <dbReference type="NCBI Taxonomy" id="2819984"/>
    <lineage>
        <taxon>Bacteria</taxon>
        <taxon>Pseudomonadati</taxon>
        <taxon>Bacteroidota</taxon>
        <taxon>Flavobacteriia</taxon>
        <taxon>Flavobacteriales</taxon>
        <taxon>Flavobacteriaceae</taxon>
        <taxon>Winogradskyella</taxon>
    </lineage>
</organism>
<dbReference type="InterPro" id="IPR021729">
    <property type="entry name" value="DUF3298"/>
</dbReference>
<feature type="domain" description="Deacetylase PdaC" evidence="3">
    <location>
        <begin position="57"/>
        <end position="137"/>
    </location>
</feature>
<dbReference type="RefSeq" id="WP_208155364.1">
    <property type="nucleotide sequence ID" value="NZ_JAGEVF010000016.1"/>
</dbReference>